<evidence type="ECO:0000313" key="1">
    <source>
        <dbReference type="EMBL" id="CNI48729.1"/>
    </source>
</evidence>
<evidence type="ECO:0000313" key="2">
    <source>
        <dbReference type="EMBL" id="CRY68226.1"/>
    </source>
</evidence>
<dbReference type="Proteomes" id="UP000045840">
    <property type="component" value="Unassembled WGS sequence"/>
</dbReference>
<dbReference type="EMBL" id="CQAZ01000055">
    <property type="protein sequence ID" value="CNI48729.1"/>
    <property type="molecule type" value="Genomic_DNA"/>
</dbReference>
<protein>
    <submittedName>
        <fullName evidence="1">Tail fiber assembly protein G</fullName>
    </submittedName>
</protein>
<reference evidence="4" key="1">
    <citation type="submission" date="2015-03" db="EMBL/GenBank/DDBJ databases">
        <authorList>
            <consortium name="Pathogen Informatics"/>
        </authorList>
    </citation>
    <scope>NUCLEOTIDE SEQUENCE [LARGE SCALE GENOMIC DNA]</scope>
    <source>
        <strain evidence="4">A125KOH2</strain>
    </source>
</reference>
<evidence type="ECO:0000313" key="4">
    <source>
        <dbReference type="Proteomes" id="UP000045840"/>
    </source>
</evidence>
<proteinExistence type="predicted"/>
<dbReference type="OrthoDB" id="8596093at2"/>
<accession>A0A0T9R7L9</accession>
<dbReference type="Proteomes" id="UP000044625">
    <property type="component" value="Unassembled WGS sequence"/>
</dbReference>
<evidence type="ECO:0000313" key="3">
    <source>
        <dbReference type="Proteomes" id="UP000044625"/>
    </source>
</evidence>
<reference evidence="1" key="2">
    <citation type="submission" date="2015-03" db="EMBL/GenBank/DDBJ databases">
        <authorList>
            <person name="Murphy D."/>
        </authorList>
    </citation>
    <scope>NUCLEOTIDE SEQUENCE [LARGE SCALE GENOMIC DNA]</scope>
    <source>
        <strain evidence="1">A125KOH2</strain>
    </source>
</reference>
<reference evidence="2 3" key="3">
    <citation type="submission" date="2015-03" db="EMBL/GenBank/DDBJ databases">
        <authorList>
            <consortium name="Pathogen Informatics"/>
            <person name="Murphy D."/>
        </authorList>
    </citation>
    <scope>NUCLEOTIDE SEQUENCE [LARGE SCALE GENOMIC DNA]</scope>
    <source>
        <strain evidence="2">Type strain: CIP110230</strain>
        <strain evidence="3">type strain: CIP110230</strain>
    </source>
</reference>
<dbReference type="AlphaFoldDB" id="A0A0T9R7L9"/>
<sequence>MNFITVKDPVYANEAKSAINCTVLFEGRTEPVPFTATTDDVMWHGVEIFTRCAAGEFGAVKKYVAPKVDYVALAEQHRATLIAEASQKTQFWQTQLLLGMITDTDKAALVAWMGYVQQLQALDVSNAPDIEWPVAPE</sequence>
<dbReference type="STRING" id="1288385.ERS137968_03327"/>
<dbReference type="InterPro" id="IPR003458">
    <property type="entry name" value="Phage_T4_Gp38_tail_assem"/>
</dbReference>
<name>A0A0T9R7L9_9GAMM</name>
<keyword evidence="3" id="KW-1185">Reference proteome</keyword>
<dbReference type="Pfam" id="PF02413">
    <property type="entry name" value="Caudo_TAP"/>
    <property type="match status" value="1"/>
</dbReference>
<organism evidence="1 4">
    <name type="scientific">Yersinia pekkanenii</name>
    <dbReference type="NCBI Taxonomy" id="1288385"/>
    <lineage>
        <taxon>Bacteria</taxon>
        <taxon>Pseudomonadati</taxon>
        <taxon>Pseudomonadota</taxon>
        <taxon>Gammaproteobacteria</taxon>
        <taxon>Enterobacterales</taxon>
        <taxon>Yersiniaceae</taxon>
        <taxon>Yersinia</taxon>
    </lineage>
</organism>
<dbReference type="EMBL" id="CWJL01000019">
    <property type="protein sequence ID" value="CRY68226.1"/>
    <property type="molecule type" value="Genomic_DNA"/>
</dbReference>
<gene>
    <name evidence="1" type="ORF">ERS008529_04175</name>
    <name evidence="2" type="ORF">ERS137968_03327</name>
</gene>
<dbReference type="RefSeq" id="WP_050691932.1">
    <property type="nucleotide sequence ID" value="NZ_CAWMMU010000019.1"/>
</dbReference>